<evidence type="ECO:0000313" key="4">
    <source>
        <dbReference type="Proteomes" id="UP000238655"/>
    </source>
</evidence>
<dbReference type="Proteomes" id="UP000238655">
    <property type="component" value="Chromosome 1"/>
</dbReference>
<keyword evidence="3" id="KW-0547">Nucleotide-binding</keyword>
<evidence type="ECO:0000259" key="1">
    <source>
        <dbReference type="Pfam" id="PF13175"/>
    </source>
</evidence>
<sequence length="392" mass="41987">MTALNTLAIANYRSLRELIVPLAALNVVTGPNGSGKSSVYRALRLLADTAQGRVIPSLAREGGLPSTLWAGPERFSRAMLDGDAPVTGTVRKGPVSLKLGFACDDFGYAIDLGMPVKNDATQFSLDPVVKRECIWGGAMLRPSTLLVDRQGAQIRARTASGDWQTIPQPVASFDSMMTEFADPTGAPEMIAVRERIRSWRFYDHFRTDAQAPARQSHIGTHTPVLADDGADLAAALQTIREIGDGAALDAALDDAFPGASVEIDNPGGRGRFDVLMRQPGLLRPLAAAELSDGTLRYLLLAAALLTPRPPALMVLNEPETSLHPDLLPALGRLIAQAAQRSQVLVVSHAARLIATLEREAGCESLVLDKQLGATGLVDADTRDLPPWKWPSR</sequence>
<dbReference type="AlphaFoldDB" id="A0A2S5DTC5"/>
<dbReference type="SUPFAM" id="SSF52540">
    <property type="entry name" value="P-loop containing nucleoside triphosphate hydrolases"/>
    <property type="match status" value="1"/>
</dbReference>
<feature type="domain" description="ATPase AAA-type core" evidence="2">
    <location>
        <begin position="240"/>
        <end position="351"/>
    </location>
</feature>
<accession>A0A2S5DTC5</accession>
<dbReference type="GO" id="GO:0016887">
    <property type="term" value="F:ATP hydrolysis activity"/>
    <property type="evidence" value="ECO:0007669"/>
    <property type="project" value="InterPro"/>
</dbReference>
<dbReference type="InterPro" id="IPR041685">
    <property type="entry name" value="AAA_GajA/Old/RecF-like"/>
</dbReference>
<keyword evidence="3" id="KW-0067">ATP-binding</keyword>
<feature type="domain" description="Endonuclease GajA/Old nuclease/RecF-like AAA" evidence="1">
    <location>
        <begin position="4"/>
        <end position="50"/>
    </location>
</feature>
<dbReference type="Gene3D" id="3.40.50.300">
    <property type="entry name" value="P-loop containing nucleotide triphosphate hydrolases"/>
    <property type="match status" value="2"/>
</dbReference>
<name>A0A2S5DTC5_9BURK</name>
<dbReference type="InterPro" id="IPR027417">
    <property type="entry name" value="P-loop_NTPase"/>
</dbReference>
<dbReference type="RefSeq" id="WP_089440274.1">
    <property type="nucleotide sequence ID" value="NZ_CM009575.1"/>
</dbReference>
<dbReference type="PANTHER" id="PTHR32182">
    <property type="entry name" value="DNA REPLICATION AND REPAIR PROTEIN RECF"/>
    <property type="match status" value="1"/>
</dbReference>
<dbReference type="GO" id="GO:0000731">
    <property type="term" value="P:DNA synthesis involved in DNA repair"/>
    <property type="evidence" value="ECO:0007669"/>
    <property type="project" value="TreeGrafter"/>
</dbReference>
<dbReference type="EMBL" id="PQVP01000002">
    <property type="protein sequence ID" value="POZ82346.1"/>
    <property type="molecule type" value="Genomic_DNA"/>
</dbReference>
<protein>
    <submittedName>
        <fullName evidence="3">ATP-binding protein</fullName>
    </submittedName>
</protein>
<dbReference type="Pfam" id="PF13304">
    <property type="entry name" value="AAA_21"/>
    <property type="match status" value="1"/>
</dbReference>
<evidence type="ECO:0000259" key="2">
    <source>
        <dbReference type="Pfam" id="PF13304"/>
    </source>
</evidence>
<reference evidence="3 4" key="1">
    <citation type="submission" date="2018-01" db="EMBL/GenBank/DDBJ databases">
        <title>Successful Treatment of Persistent Burkholderia cepacia Bacteremia with Ceftazidime-Avibactam.</title>
        <authorList>
            <person name="Tamma P."/>
            <person name="Fan Y."/>
            <person name="Bergman Y."/>
            <person name="Sick-Samuels A."/>
            <person name="Hsu A."/>
            <person name="Timp W."/>
            <person name="Simner P."/>
        </authorList>
    </citation>
    <scope>NUCLEOTIDE SEQUENCE [LARGE SCALE GENOMIC DNA]</scope>
    <source>
        <strain evidence="3 4">170816</strain>
    </source>
</reference>
<dbReference type="GO" id="GO:0006302">
    <property type="term" value="P:double-strand break repair"/>
    <property type="evidence" value="ECO:0007669"/>
    <property type="project" value="TreeGrafter"/>
</dbReference>
<dbReference type="FunFam" id="3.40.50.300:FF:002534">
    <property type="entry name" value="Putative RecF protein"/>
    <property type="match status" value="1"/>
</dbReference>
<dbReference type="FunFam" id="3.40.50.300:FF:002708">
    <property type="entry name" value="FeS assembly ATPase SufC"/>
    <property type="match status" value="1"/>
</dbReference>
<dbReference type="Pfam" id="PF13175">
    <property type="entry name" value="AAA_15"/>
    <property type="match status" value="1"/>
</dbReference>
<dbReference type="InterPro" id="IPR003959">
    <property type="entry name" value="ATPase_AAA_core"/>
</dbReference>
<dbReference type="PANTHER" id="PTHR32182:SF25">
    <property type="entry name" value="SLR1056 PROTEIN"/>
    <property type="match status" value="1"/>
</dbReference>
<dbReference type="PIRSF" id="PIRSF029347">
    <property type="entry name" value="RecF"/>
    <property type="match status" value="1"/>
</dbReference>
<dbReference type="GO" id="GO:0005524">
    <property type="term" value="F:ATP binding"/>
    <property type="evidence" value="ECO:0007669"/>
    <property type="project" value="UniProtKB-KW"/>
</dbReference>
<organism evidence="3 4">
    <name type="scientific">Burkholderia contaminans</name>
    <dbReference type="NCBI Taxonomy" id="488447"/>
    <lineage>
        <taxon>Bacteria</taxon>
        <taxon>Pseudomonadati</taxon>
        <taxon>Pseudomonadota</taxon>
        <taxon>Betaproteobacteria</taxon>
        <taxon>Burkholderiales</taxon>
        <taxon>Burkholderiaceae</taxon>
        <taxon>Burkholderia</taxon>
        <taxon>Burkholderia cepacia complex</taxon>
    </lineage>
</organism>
<proteinExistence type="predicted"/>
<comment type="caution">
    <text evidence="3">The sequence shown here is derived from an EMBL/GenBank/DDBJ whole genome shotgun (WGS) entry which is preliminary data.</text>
</comment>
<gene>
    <name evidence="3" type="ORF">C3743_19070</name>
</gene>
<dbReference type="InterPro" id="IPR014555">
    <property type="entry name" value="RecF-like"/>
</dbReference>
<evidence type="ECO:0000313" key="3">
    <source>
        <dbReference type="EMBL" id="POZ82346.1"/>
    </source>
</evidence>